<keyword evidence="7" id="KW-1185">Reference proteome</keyword>
<feature type="signal peptide" evidence="4">
    <location>
        <begin position="1"/>
        <end position="20"/>
    </location>
</feature>
<protein>
    <submittedName>
        <fullName evidence="6">Chymotrypsin BI</fullName>
    </submittedName>
</protein>
<dbReference type="PROSITE" id="PS50240">
    <property type="entry name" value="TRYPSIN_DOM"/>
    <property type="match status" value="1"/>
</dbReference>
<dbReference type="Pfam" id="PF00089">
    <property type="entry name" value="Trypsin"/>
    <property type="match status" value="1"/>
</dbReference>
<comment type="similarity">
    <text evidence="2">Belongs to the peptidase S1 family. CLIP subfamily.</text>
</comment>
<evidence type="ECO:0000256" key="2">
    <source>
        <dbReference type="ARBA" id="ARBA00024195"/>
    </source>
</evidence>
<feature type="chain" id="PRO_5042187158" evidence="4">
    <location>
        <begin position="21"/>
        <end position="272"/>
    </location>
</feature>
<dbReference type="FunFam" id="2.40.10.10:FF:000004">
    <property type="entry name" value="Tryptase gamma 1"/>
    <property type="match status" value="1"/>
</dbReference>
<dbReference type="PROSITE" id="PS00135">
    <property type="entry name" value="TRYPSIN_SER"/>
    <property type="match status" value="1"/>
</dbReference>
<dbReference type="PRINTS" id="PR00722">
    <property type="entry name" value="CHYMOTRYPSIN"/>
</dbReference>
<dbReference type="InterPro" id="IPR009003">
    <property type="entry name" value="Peptidase_S1_PA"/>
</dbReference>
<dbReference type="PANTHER" id="PTHR24256">
    <property type="entry name" value="TRYPTASE-RELATED"/>
    <property type="match status" value="1"/>
</dbReference>
<organism evidence="6 7">
    <name type="scientific">Frankliniella fusca</name>
    <dbReference type="NCBI Taxonomy" id="407009"/>
    <lineage>
        <taxon>Eukaryota</taxon>
        <taxon>Metazoa</taxon>
        <taxon>Ecdysozoa</taxon>
        <taxon>Arthropoda</taxon>
        <taxon>Hexapoda</taxon>
        <taxon>Insecta</taxon>
        <taxon>Pterygota</taxon>
        <taxon>Neoptera</taxon>
        <taxon>Paraneoptera</taxon>
        <taxon>Thysanoptera</taxon>
        <taxon>Terebrantia</taxon>
        <taxon>Thripoidea</taxon>
        <taxon>Thripidae</taxon>
        <taxon>Frankliniella</taxon>
    </lineage>
</organism>
<reference evidence="6" key="1">
    <citation type="submission" date="2021-07" db="EMBL/GenBank/DDBJ databases">
        <authorList>
            <person name="Catto M.A."/>
            <person name="Jacobson A."/>
            <person name="Kennedy G."/>
            <person name="Labadie P."/>
            <person name="Hunt B.G."/>
            <person name="Srinivasan R."/>
        </authorList>
    </citation>
    <scope>NUCLEOTIDE SEQUENCE</scope>
    <source>
        <strain evidence="6">PL_HMW_Pooled</strain>
        <tissue evidence="6">Head</tissue>
    </source>
</reference>
<dbReference type="EMBL" id="JAHWGI010001434">
    <property type="protein sequence ID" value="KAK3932210.1"/>
    <property type="molecule type" value="Genomic_DNA"/>
</dbReference>
<feature type="domain" description="Peptidase S1" evidence="5">
    <location>
        <begin position="25"/>
        <end position="270"/>
    </location>
</feature>
<dbReference type="InterPro" id="IPR001314">
    <property type="entry name" value="Peptidase_S1A"/>
</dbReference>
<dbReference type="GO" id="GO:0004252">
    <property type="term" value="F:serine-type endopeptidase activity"/>
    <property type="evidence" value="ECO:0007669"/>
    <property type="project" value="InterPro"/>
</dbReference>
<dbReference type="Proteomes" id="UP001219518">
    <property type="component" value="Unassembled WGS sequence"/>
</dbReference>
<evidence type="ECO:0000313" key="7">
    <source>
        <dbReference type="Proteomes" id="UP001219518"/>
    </source>
</evidence>
<dbReference type="Gene3D" id="2.40.10.10">
    <property type="entry name" value="Trypsin-like serine proteases"/>
    <property type="match status" value="1"/>
</dbReference>
<name>A0AAE1LUG9_9NEOP</name>
<dbReference type="SMART" id="SM00020">
    <property type="entry name" value="Tryp_SPc"/>
    <property type="match status" value="1"/>
</dbReference>
<dbReference type="SUPFAM" id="SSF50494">
    <property type="entry name" value="Trypsin-like serine proteases"/>
    <property type="match status" value="1"/>
</dbReference>
<evidence type="ECO:0000256" key="4">
    <source>
        <dbReference type="SAM" id="SignalP"/>
    </source>
</evidence>
<evidence type="ECO:0000256" key="1">
    <source>
        <dbReference type="ARBA" id="ARBA00023157"/>
    </source>
</evidence>
<keyword evidence="3" id="KW-0378">Hydrolase</keyword>
<keyword evidence="3" id="KW-0645">Protease</keyword>
<keyword evidence="1" id="KW-1015">Disulfide bond</keyword>
<dbReference type="PROSITE" id="PS00134">
    <property type="entry name" value="TRYPSIN_HIS"/>
    <property type="match status" value="1"/>
</dbReference>
<sequence length="272" mass="29926">MRTAVVLVGVVAALIGAASANMVKIVGGNEAYPHQFPWQAGVRIHLDEEGASCGGSLIAEDWVLTAAHCAEPPIEQPRFSVVLGAHHIFNNTEEGRVTIDVDKVFVHPLWKGQKPNSTAGDIALFKLKQKAPLSASIQTIRLPREEQKRDSFWRKTVTISGWGLERTGDKTNAPVLRYAINKIVSNLYCKLFYLFKSFNFVGDQNVCFSGWGWKGGCNGDSGGPMVLYEDDGPTLIGVASFAFVYACNLGFPTAYTRTTTYLDWINETIQKH</sequence>
<reference evidence="6" key="2">
    <citation type="journal article" date="2023" name="BMC Genomics">
        <title>Pest status, molecular evolution, and epigenetic factors derived from the genome assembly of Frankliniella fusca, a thysanopteran phytovirus vector.</title>
        <authorList>
            <person name="Catto M.A."/>
            <person name="Labadie P.E."/>
            <person name="Jacobson A.L."/>
            <person name="Kennedy G.G."/>
            <person name="Srinivasan R."/>
            <person name="Hunt B.G."/>
        </authorList>
    </citation>
    <scope>NUCLEOTIDE SEQUENCE</scope>
    <source>
        <strain evidence="6">PL_HMW_Pooled</strain>
    </source>
</reference>
<dbReference type="InterPro" id="IPR043504">
    <property type="entry name" value="Peptidase_S1_PA_chymotrypsin"/>
</dbReference>
<dbReference type="InterPro" id="IPR018114">
    <property type="entry name" value="TRYPSIN_HIS"/>
</dbReference>
<dbReference type="CDD" id="cd00190">
    <property type="entry name" value="Tryp_SPc"/>
    <property type="match status" value="1"/>
</dbReference>
<keyword evidence="4" id="KW-0732">Signal</keyword>
<dbReference type="InterPro" id="IPR001254">
    <property type="entry name" value="Trypsin_dom"/>
</dbReference>
<comment type="caution">
    <text evidence="6">The sequence shown here is derived from an EMBL/GenBank/DDBJ whole genome shotgun (WGS) entry which is preliminary data.</text>
</comment>
<dbReference type="AlphaFoldDB" id="A0AAE1LUG9"/>
<keyword evidence="3" id="KW-0720">Serine protease</keyword>
<gene>
    <name evidence="6" type="ORF">KUF71_011538</name>
</gene>
<proteinExistence type="inferred from homology"/>
<dbReference type="GO" id="GO:0006508">
    <property type="term" value="P:proteolysis"/>
    <property type="evidence" value="ECO:0007669"/>
    <property type="project" value="UniProtKB-KW"/>
</dbReference>
<evidence type="ECO:0000313" key="6">
    <source>
        <dbReference type="EMBL" id="KAK3932210.1"/>
    </source>
</evidence>
<evidence type="ECO:0000256" key="3">
    <source>
        <dbReference type="RuleBase" id="RU363034"/>
    </source>
</evidence>
<dbReference type="InterPro" id="IPR033116">
    <property type="entry name" value="TRYPSIN_SER"/>
</dbReference>
<evidence type="ECO:0000259" key="5">
    <source>
        <dbReference type="PROSITE" id="PS50240"/>
    </source>
</evidence>
<accession>A0AAE1LUG9</accession>
<dbReference type="InterPro" id="IPR051487">
    <property type="entry name" value="Ser/Thr_Proteases_Immune/Dev"/>
</dbReference>